<dbReference type="Gene3D" id="1.10.8.10">
    <property type="entry name" value="DNA helicase RuvA subunit, C-terminal domain"/>
    <property type="match status" value="1"/>
</dbReference>
<dbReference type="InterPro" id="IPR018101">
    <property type="entry name" value="Transl_elong_Ts_CS"/>
</dbReference>
<dbReference type="PROSITE" id="PS01126">
    <property type="entry name" value="EF_TS_1"/>
    <property type="match status" value="1"/>
</dbReference>
<dbReference type="Pfam" id="PF00889">
    <property type="entry name" value="EF_TS"/>
    <property type="match status" value="1"/>
</dbReference>
<feature type="region of interest" description="Disordered" evidence="5">
    <location>
        <begin position="98"/>
        <end position="155"/>
    </location>
</feature>
<evidence type="ECO:0000313" key="7">
    <source>
        <dbReference type="EMBL" id="RDX92954.1"/>
    </source>
</evidence>
<evidence type="ECO:0000256" key="5">
    <source>
        <dbReference type="SAM" id="MobiDB-lite"/>
    </source>
</evidence>
<feature type="compositionally biased region" description="Polar residues" evidence="5">
    <location>
        <begin position="112"/>
        <end position="125"/>
    </location>
</feature>
<evidence type="ECO:0000256" key="3">
    <source>
        <dbReference type="ARBA" id="ARBA00022917"/>
    </source>
</evidence>
<evidence type="ECO:0000313" key="8">
    <source>
        <dbReference type="Proteomes" id="UP000257109"/>
    </source>
</evidence>
<evidence type="ECO:0000256" key="4">
    <source>
        <dbReference type="ARBA" id="ARBA00025453"/>
    </source>
</evidence>
<dbReference type="HAMAP" id="MF_00050">
    <property type="entry name" value="EF_Ts"/>
    <property type="match status" value="1"/>
</dbReference>
<evidence type="ECO:0000259" key="6">
    <source>
        <dbReference type="Pfam" id="PF00889"/>
    </source>
</evidence>
<reference evidence="7" key="1">
    <citation type="submission" date="2018-05" db="EMBL/GenBank/DDBJ databases">
        <title>Draft genome of Mucuna pruriens seed.</title>
        <authorList>
            <person name="Nnadi N.E."/>
            <person name="Vos R."/>
            <person name="Hasami M.H."/>
            <person name="Devisetty U.K."/>
            <person name="Aguiy J.C."/>
        </authorList>
    </citation>
    <scope>NUCLEOTIDE SEQUENCE [LARGE SCALE GENOMIC DNA]</scope>
    <source>
        <strain evidence="7">JCA_2017</strain>
    </source>
</reference>
<proteinExistence type="inferred from homology"/>
<dbReference type="EMBL" id="QJKJ01004732">
    <property type="protein sequence ID" value="RDX92954.1"/>
    <property type="molecule type" value="Genomic_DNA"/>
</dbReference>
<dbReference type="InterPro" id="IPR036402">
    <property type="entry name" value="EF-Ts_dimer_sf"/>
</dbReference>
<dbReference type="InterPro" id="IPR014039">
    <property type="entry name" value="Transl_elong_EFTs/EF1B_dimer"/>
</dbReference>
<comment type="similarity">
    <text evidence="1">Belongs to the EF-Ts family.</text>
</comment>
<dbReference type="Proteomes" id="UP000257109">
    <property type="component" value="Unassembled WGS sequence"/>
</dbReference>
<evidence type="ECO:0000256" key="2">
    <source>
        <dbReference type="ARBA" id="ARBA00022768"/>
    </source>
</evidence>
<protein>
    <submittedName>
        <fullName evidence="7">Tsf</fullName>
    </submittedName>
</protein>
<dbReference type="STRING" id="157652.A0A371GR02"/>
<keyword evidence="3" id="KW-0648">Protein biosynthesis</keyword>
<accession>A0A371GR02</accession>
<dbReference type="SUPFAM" id="SSF46934">
    <property type="entry name" value="UBA-like"/>
    <property type="match status" value="1"/>
</dbReference>
<organism evidence="7 8">
    <name type="scientific">Mucuna pruriens</name>
    <name type="common">Velvet bean</name>
    <name type="synonym">Dolichos pruriens</name>
    <dbReference type="NCBI Taxonomy" id="157652"/>
    <lineage>
        <taxon>Eukaryota</taxon>
        <taxon>Viridiplantae</taxon>
        <taxon>Streptophyta</taxon>
        <taxon>Embryophyta</taxon>
        <taxon>Tracheophyta</taxon>
        <taxon>Spermatophyta</taxon>
        <taxon>Magnoliopsida</taxon>
        <taxon>eudicotyledons</taxon>
        <taxon>Gunneridae</taxon>
        <taxon>Pentapetalae</taxon>
        <taxon>rosids</taxon>
        <taxon>fabids</taxon>
        <taxon>Fabales</taxon>
        <taxon>Fabaceae</taxon>
        <taxon>Papilionoideae</taxon>
        <taxon>50 kb inversion clade</taxon>
        <taxon>NPAAA clade</taxon>
        <taxon>indigoferoid/millettioid clade</taxon>
        <taxon>Phaseoleae</taxon>
        <taxon>Mucuna</taxon>
    </lineage>
</organism>
<keyword evidence="2" id="KW-0251">Elongation factor</keyword>
<feature type="non-terminal residue" evidence="7">
    <location>
        <position position="1"/>
    </location>
</feature>
<comment type="function">
    <text evidence="4">Associates with the EF-Tu.GDP complex and induces the exchange of GDP to GTP. It remains bound to the aminoacyl-tRNA.EF-Tu.GTP complex up to the GTP hydrolysis stage on the ribosome.</text>
</comment>
<keyword evidence="8" id="KW-1185">Reference proteome</keyword>
<evidence type="ECO:0000256" key="1">
    <source>
        <dbReference type="ARBA" id="ARBA00005532"/>
    </source>
</evidence>
<sequence>MLPRSASYSLERAVEISMIDYDPSDIDILYVEGITLSNDLSSMEFSFTVSGHEDSLDPVYHHDPSLSVLELFNPLTENATEENDRVPSPESSAIEVVEASVDEPEEEVQKETPATENENSFTSQIEDNEVAITSNNNSSLSNSDGQTDATSGEGLSKATISPALVKQLREETGAGMIDYKKALLETGGDIIKAQEYLRKKGLSSAEKKARRVATEGRIGSYIHDSRIDVLVEINYETDFVSRGEIFKELMDAIAMQVAACPQVEYLVTKDVPEEIKEDLSSKPEQIRSKIVEGRIRKRLEELALLEQPYIKNDKIALKDWRFVRFNLGEGLEKKSQDFAVEVAAQTTAKLTPTPAKEQPAVAEANETKQSKCTPETYSFGLIAWTRNDVLNRRNQPNTTITTCKSQIIKVPLAKPWGITSTPI</sequence>
<dbReference type="GO" id="GO:0003746">
    <property type="term" value="F:translation elongation factor activity"/>
    <property type="evidence" value="ECO:0007669"/>
    <property type="project" value="UniProtKB-KW"/>
</dbReference>
<dbReference type="InterPro" id="IPR001816">
    <property type="entry name" value="Transl_elong_EFTs/EF1B"/>
</dbReference>
<dbReference type="InterPro" id="IPR009060">
    <property type="entry name" value="UBA-like_sf"/>
</dbReference>
<feature type="domain" description="Translation elongation factor EFTs/EF1B dimerisation" evidence="6">
    <location>
        <begin position="209"/>
        <end position="318"/>
    </location>
</feature>
<dbReference type="GO" id="GO:0005739">
    <property type="term" value="C:mitochondrion"/>
    <property type="evidence" value="ECO:0007669"/>
    <property type="project" value="GOC"/>
</dbReference>
<name>A0A371GR02_MUCPR</name>
<dbReference type="PANTHER" id="PTHR11741:SF10">
    <property type="entry name" value="POLYPROTEIN OF EF-TS, CHLOROPLASTIC"/>
    <property type="match status" value="1"/>
</dbReference>
<dbReference type="Gene3D" id="1.10.286.20">
    <property type="match status" value="1"/>
</dbReference>
<dbReference type="CDD" id="cd14275">
    <property type="entry name" value="UBA_EF-Ts"/>
    <property type="match status" value="1"/>
</dbReference>
<feature type="compositionally biased region" description="Low complexity" evidence="5">
    <location>
        <begin position="134"/>
        <end position="143"/>
    </location>
</feature>
<dbReference type="FunFam" id="1.10.8.10:FF:000001">
    <property type="entry name" value="Elongation factor Ts"/>
    <property type="match status" value="1"/>
</dbReference>
<dbReference type="AlphaFoldDB" id="A0A371GR02"/>
<comment type="caution">
    <text evidence="7">The sequence shown here is derived from an EMBL/GenBank/DDBJ whole genome shotgun (WGS) entry which is preliminary data.</text>
</comment>
<dbReference type="SUPFAM" id="SSF54713">
    <property type="entry name" value="Elongation factor Ts (EF-Ts), dimerisation domain"/>
    <property type="match status" value="1"/>
</dbReference>
<gene>
    <name evidence="7" type="primary">tsf</name>
    <name evidence="7" type="ORF">CR513_24851</name>
</gene>
<dbReference type="PANTHER" id="PTHR11741">
    <property type="entry name" value="ELONGATION FACTOR TS"/>
    <property type="match status" value="1"/>
</dbReference>
<dbReference type="GO" id="GO:0070125">
    <property type="term" value="P:mitochondrial translational elongation"/>
    <property type="evidence" value="ECO:0007669"/>
    <property type="project" value="TreeGrafter"/>
</dbReference>
<dbReference type="Gene3D" id="3.30.479.20">
    <property type="entry name" value="Elongation factor Ts, dimerisation domain"/>
    <property type="match status" value="1"/>
</dbReference>
<dbReference type="OrthoDB" id="277235at2759"/>